<keyword evidence="3" id="KW-0677">Repeat</keyword>
<evidence type="ECO:0000313" key="9">
    <source>
        <dbReference type="Proteomes" id="UP000717328"/>
    </source>
</evidence>
<dbReference type="Gene3D" id="1.25.40.10">
    <property type="entry name" value="Tetratricopeptide repeat domain"/>
    <property type="match status" value="3"/>
</dbReference>
<dbReference type="Proteomes" id="UP000717328">
    <property type="component" value="Unassembled WGS sequence"/>
</dbReference>
<protein>
    <recommendedName>
        <fullName evidence="7">STI1 domain-containing protein</fullName>
    </recommendedName>
</protein>
<feature type="repeat" description="TPR" evidence="5">
    <location>
        <begin position="390"/>
        <end position="423"/>
    </location>
</feature>
<dbReference type="InterPro" id="IPR011990">
    <property type="entry name" value="TPR-like_helical_dom_sf"/>
</dbReference>
<reference evidence="8" key="1">
    <citation type="submission" date="2021-02" db="EMBL/GenBank/DDBJ databases">
        <authorList>
            <person name="Nieuwenhuis M."/>
            <person name="Van De Peppel L.J.J."/>
        </authorList>
    </citation>
    <scope>NUCLEOTIDE SEQUENCE</scope>
    <source>
        <strain evidence="8">D49</strain>
    </source>
</reference>
<dbReference type="PROSITE" id="PS50005">
    <property type="entry name" value="TPR"/>
    <property type="match status" value="4"/>
</dbReference>
<evidence type="ECO:0000256" key="2">
    <source>
        <dbReference type="ARBA" id="ARBA00022490"/>
    </source>
</evidence>
<keyword evidence="2" id="KW-0963">Cytoplasm</keyword>
<dbReference type="SMART" id="SM00727">
    <property type="entry name" value="STI1"/>
    <property type="match status" value="2"/>
</dbReference>
<feature type="domain" description="STI1" evidence="7">
    <location>
        <begin position="132"/>
        <end position="171"/>
    </location>
</feature>
<feature type="repeat" description="TPR" evidence="5">
    <location>
        <begin position="289"/>
        <end position="322"/>
    </location>
</feature>
<dbReference type="Pfam" id="PF17830">
    <property type="entry name" value="STI1-HOP_DP"/>
    <property type="match status" value="2"/>
</dbReference>
<reference evidence="8" key="2">
    <citation type="submission" date="2021-10" db="EMBL/GenBank/DDBJ databases">
        <title>Phylogenomics reveals ancestral predisposition of the termite-cultivated fungus Termitomyces towards a domesticated lifestyle.</title>
        <authorList>
            <person name="Auxier B."/>
            <person name="Grum-Grzhimaylo A."/>
            <person name="Cardenas M.E."/>
            <person name="Lodge J.D."/>
            <person name="Laessoe T."/>
            <person name="Pedersen O."/>
            <person name="Smith M.E."/>
            <person name="Kuyper T.W."/>
            <person name="Franco-Molano E.A."/>
            <person name="Baroni T.J."/>
            <person name="Aanen D.K."/>
        </authorList>
    </citation>
    <scope>NUCLEOTIDE SEQUENCE</scope>
    <source>
        <strain evidence="8">D49</strain>
    </source>
</reference>
<keyword evidence="4 5" id="KW-0802">TPR repeat</keyword>
<evidence type="ECO:0000313" key="8">
    <source>
        <dbReference type="EMBL" id="KAG5654660.1"/>
    </source>
</evidence>
<evidence type="ECO:0000256" key="6">
    <source>
        <dbReference type="SAM" id="MobiDB-lite"/>
    </source>
</evidence>
<dbReference type="Pfam" id="PF00515">
    <property type="entry name" value="TPR_1"/>
    <property type="match status" value="1"/>
</dbReference>
<dbReference type="PANTHER" id="PTHR22904:SF523">
    <property type="entry name" value="STRESS-INDUCED-PHOSPHOPROTEIN 1"/>
    <property type="match status" value="1"/>
</dbReference>
<dbReference type="GO" id="GO:0051879">
    <property type="term" value="F:Hsp90 protein binding"/>
    <property type="evidence" value="ECO:0007669"/>
    <property type="project" value="TreeGrafter"/>
</dbReference>
<dbReference type="GO" id="GO:0005737">
    <property type="term" value="C:cytoplasm"/>
    <property type="evidence" value="ECO:0007669"/>
    <property type="project" value="UniProtKB-SubCell"/>
</dbReference>
<feature type="domain" description="STI1" evidence="7">
    <location>
        <begin position="527"/>
        <end position="566"/>
    </location>
</feature>
<dbReference type="OrthoDB" id="2423701at2759"/>
<comment type="subcellular location">
    <subcellularLocation>
        <location evidence="1">Cytoplasm</location>
    </subcellularLocation>
</comment>
<name>A0A9P7KNA6_9AGAR</name>
<dbReference type="InterPro" id="IPR041243">
    <property type="entry name" value="STI1/HOP_DP"/>
</dbReference>
<dbReference type="InterPro" id="IPR019734">
    <property type="entry name" value="TPR_rpt"/>
</dbReference>
<proteinExistence type="predicted"/>
<evidence type="ECO:0000259" key="7">
    <source>
        <dbReference type="SMART" id="SM00727"/>
    </source>
</evidence>
<comment type="caution">
    <text evidence="8">The sequence shown here is derived from an EMBL/GenBank/DDBJ whole genome shotgun (WGS) entry which is preliminary data.</text>
</comment>
<dbReference type="FunFam" id="1.10.260.100:FF:000002">
    <property type="entry name" value="Stress-induced-phosphoprotein 1 (Hsp70/Hsp90-organizing)"/>
    <property type="match status" value="1"/>
</dbReference>
<dbReference type="EMBL" id="JABCKI010000003">
    <property type="protein sequence ID" value="KAG5654660.1"/>
    <property type="molecule type" value="Genomic_DNA"/>
</dbReference>
<keyword evidence="9" id="KW-1185">Reference proteome</keyword>
<organism evidence="8 9">
    <name type="scientific">Sphagnurus paluster</name>
    <dbReference type="NCBI Taxonomy" id="117069"/>
    <lineage>
        <taxon>Eukaryota</taxon>
        <taxon>Fungi</taxon>
        <taxon>Dikarya</taxon>
        <taxon>Basidiomycota</taxon>
        <taxon>Agaricomycotina</taxon>
        <taxon>Agaricomycetes</taxon>
        <taxon>Agaricomycetidae</taxon>
        <taxon>Agaricales</taxon>
        <taxon>Tricholomatineae</taxon>
        <taxon>Lyophyllaceae</taxon>
        <taxon>Sphagnurus</taxon>
    </lineage>
</organism>
<feature type="repeat" description="TPR" evidence="5">
    <location>
        <begin position="4"/>
        <end position="37"/>
    </location>
</feature>
<evidence type="ECO:0000256" key="4">
    <source>
        <dbReference type="ARBA" id="ARBA00022803"/>
    </source>
</evidence>
<accession>A0A9P7KNA6</accession>
<feature type="region of interest" description="Disordered" evidence="6">
    <location>
        <begin position="191"/>
        <end position="256"/>
    </location>
</feature>
<feature type="compositionally biased region" description="Acidic residues" evidence="6">
    <location>
        <begin position="234"/>
        <end position="248"/>
    </location>
</feature>
<dbReference type="AlphaFoldDB" id="A0A9P7KNA6"/>
<dbReference type="Pfam" id="PF13432">
    <property type="entry name" value="TPR_16"/>
    <property type="match status" value="1"/>
</dbReference>
<dbReference type="Gene3D" id="1.10.260.100">
    <property type="match status" value="2"/>
</dbReference>
<dbReference type="SUPFAM" id="SSF48452">
    <property type="entry name" value="TPR-like"/>
    <property type="match status" value="2"/>
</dbReference>
<gene>
    <name evidence="8" type="ORF">H0H81_009908</name>
</gene>
<evidence type="ECO:0000256" key="5">
    <source>
        <dbReference type="PROSITE-ProRule" id="PRU00339"/>
    </source>
</evidence>
<dbReference type="SMART" id="SM00028">
    <property type="entry name" value="TPR"/>
    <property type="match status" value="9"/>
</dbReference>
<sequence>MSNANALKDLGNKAFAAKDYDKAIDLFTQAIAIDPTNHVLFSNRSAAKAGKKDWDGALVDADECVKLNPKWGKGWARKGAALHGARRYDDAIEAYQSGLAVEDSPAIRKGLKEVQDAKASEGAGAFGKFFSDPALLGKLAANPRTAKHLADPSFVQKIRLYQQNPAFASNAFEDPRMIDVIGVAMGIDMQGFSRPEGSDELPPGVVPQSESPPAPQPTPSASSSKSAPPPAPPAEEEDVEMTEEEAEEANAKKEALAAKDAGAAAYRQKNFDVAAEQFQKAWDTWPKDVTFLTNLAAVYFEQGDYDKAIETCEKAVDEGRSIRADYKLIAKAYGRTGSAYVKKGDLENAIKYFNKSLTEHRTPDILNKLRDAERAKADADKQAYIDPEKSAVAREEGNAQFKAGDFAGAVKSYTESIKRDPSDARGYNNRAAAYMKLVALPEALKDANEAIKTDPKFVKAYIRKSNILFAMREMTKAIEAVQEARDADVDRKHTSEIQQLEFKCQQALFSQRGEETQEETLARAMRDPEVAGIMNDPIMQQILQQAQSDPGALQDHMKNPVVKAKIQKLINAGIIRTR</sequence>
<dbReference type="FunFam" id="1.25.40.10:FF:000010">
    <property type="entry name" value="Stress-induced phosphoprotein 1"/>
    <property type="match status" value="1"/>
</dbReference>
<dbReference type="PROSITE" id="PS50293">
    <property type="entry name" value="TPR_REGION"/>
    <property type="match status" value="2"/>
</dbReference>
<evidence type="ECO:0000256" key="1">
    <source>
        <dbReference type="ARBA" id="ARBA00004496"/>
    </source>
</evidence>
<dbReference type="PANTHER" id="PTHR22904">
    <property type="entry name" value="TPR REPEAT CONTAINING PROTEIN"/>
    <property type="match status" value="1"/>
</dbReference>
<dbReference type="InterPro" id="IPR006636">
    <property type="entry name" value="STI1_HS-bd"/>
</dbReference>
<dbReference type="Pfam" id="PF13424">
    <property type="entry name" value="TPR_12"/>
    <property type="match status" value="1"/>
</dbReference>
<dbReference type="FunFam" id="1.25.40.10:FF:000020">
    <property type="entry name" value="Stress-induced phosphoprotein 1"/>
    <property type="match status" value="1"/>
</dbReference>
<feature type="repeat" description="TPR" evidence="5">
    <location>
        <begin position="330"/>
        <end position="363"/>
    </location>
</feature>
<evidence type="ECO:0000256" key="3">
    <source>
        <dbReference type="ARBA" id="ARBA00022737"/>
    </source>
</evidence>